<evidence type="ECO:0000313" key="2">
    <source>
        <dbReference type="Proteomes" id="UP001239111"/>
    </source>
</evidence>
<reference evidence="1" key="1">
    <citation type="submission" date="2023-04" db="EMBL/GenBank/DDBJ databases">
        <title>A chromosome-level genome assembly of the parasitoid wasp Eretmocerus hayati.</title>
        <authorList>
            <person name="Zhong Y."/>
            <person name="Liu S."/>
            <person name="Liu Y."/>
        </authorList>
    </citation>
    <scope>NUCLEOTIDE SEQUENCE</scope>
    <source>
        <strain evidence="1">ZJU_SS_LIU_2023</strain>
    </source>
</reference>
<organism evidence="1 2">
    <name type="scientific">Eretmocerus hayati</name>
    <dbReference type="NCBI Taxonomy" id="131215"/>
    <lineage>
        <taxon>Eukaryota</taxon>
        <taxon>Metazoa</taxon>
        <taxon>Ecdysozoa</taxon>
        <taxon>Arthropoda</taxon>
        <taxon>Hexapoda</taxon>
        <taxon>Insecta</taxon>
        <taxon>Pterygota</taxon>
        <taxon>Neoptera</taxon>
        <taxon>Endopterygota</taxon>
        <taxon>Hymenoptera</taxon>
        <taxon>Apocrita</taxon>
        <taxon>Proctotrupomorpha</taxon>
        <taxon>Chalcidoidea</taxon>
        <taxon>Aphelinidae</taxon>
        <taxon>Aphelininae</taxon>
        <taxon>Eretmocerus</taxon>
    </lineage>
</organism>
<accession>A0ACC2P9Y3</accession>
<keyword evidence="2" id="KW-1185">Reference proteome</keyword>
<gene>
    <name evidence="1" type="ORF">QAD02_015695</name>
</gene>
<protein>
    <submittedName>
        <fullName evidence="1">Uncharacterized protein</fullName>
    </submittedName>
</protein>
<sequence>MSEIVNLSYGRRDSRQPCTGSAAIGARHIQAVLLTGGFLCCYAMRVCMSVSIVDMTDTKKPGHYDWDEKDQNLVISSFFWGYVLTQIPGGMVAQHWGARRLFGTAVGMCGVLTLALPIVSKLGGLSLTIASRVGAGLCQGVVPPILHTLLAKWVPLQERGLFTSFVYSGGWIGNVIAMQSSGLLCGSSLGWPSSFYFWGTIAVLWSLAWYCFGRESPAEHPSIAPDEKLYIESSLGIIETSEPVSTPWKSILSSVPVWALLITQWTQTWGFWLLLSKIPTYMGKVLKYDIQSNGFMSSLPYLTAWLVSFPVSISTDWAIRNGKMSVRTSRKLCNSFGMFVPALALVGLCFVEGEGQQTLAVLILVLSVASNIAIYCGHHVNHMDLSGNFAGPIMGFTNAAANLSSIIAPLVHSAMVPDAENVHQWNKIFLLTAGLYVLGALTFLIFGSTQVQKWNDPTNIKKNKHFSDLPIMPETFKEKKTEEKIER</sequence>
<dbReference type="Proteomes" id="UP001239111">
    <property type="component" value="Chromosome 2"/>
</dbReference>
<dbReference type="EMBL" id="CM056742">
    <property type="protein sequence ID" value="KAJ8679908.1"/>
    <property type="molecule type" value="Genomic_DNA"/>
</dbReference>
<evidence type="ECO:0000313" key="1">
    <source>
        <dbReference type="EMBL" id="KAJ8679908.1"/>
    </source>
</evidence>
<comment type="caution">
    <text evidence="1">The sequence shown here is derived from an EMBL/GenBank/DDBJ whole genome shotgun (WGS) entry which is preliminary data.</text>
</comment>
<proteinExistence type="predicted"/>
<name>A0ACC2P9Y3_9HYME</name>